<feature type="region of interest" description="Disordered" evidence="1">
    <location>
        <begin position="56"/>
        <end position="79"/>
    </location>
</feature>
<sequence length="117" mass="13162">MCHHVIHKDVMVRYDWTPPEAKYSEAGIKCGHMVALKQTEVWSLGPDFCECTEEVDHHLPPGSNPQNEPKTLNERAEPGSGIDTLLAAVSNMQIPCPACRLEEWARDSFKGKLLHVR</sequence>
<gene>
    <name evidence="2" type="ORF">SMACR_03827</name>
</gene>
<dbReference type="VEuPathDB" id="FungiDB:SMAC_03827"/>
<reference evidence="2 3" key="1">
    <citation type="submission" date="2017-07" db="EMBL/GenBank/DDBJ databases">
        <title>Genome sequence of the Sordaria macrospora wild type strain R19027.</title>
        <authorList>
            <person name="Nowrousian M."/>
            <person name="Teichert I."/>
            <person name="Kueck U."/>
        </authorList>
    </citation>
    <scope>NUCLEOTIDE SEQUENCE [LARGE SCALE GENOMIC DNA]</scope>
    <source>
        <strain evidence="2 3">R19027</strain>
        <tissue evidence="2">Mycelium</tissue>
    </source>
</reference>
<organism evidence="2 3">
    <name type="scientific">Sordaria macrospora</name>
    <dbReference type="NCBI Taxonomy" id="5147"/>
    <lineage>
        <taxon>Eukaryota</taxon>
        <taxon>Fungi</taxon>
        <taxon>Dikarya</taxon>
        <taxon>Ascomycota</taxon>
        <taxon>Pezizomycotina</taxon>
        <taxon>Sordariomycetes</taxon>
        <taxon>Sordariomycetidae</taxon>
        <taxon>Sordariales</taxon>
        <taxon>Sordariaceae</taxon>
        <taxon>Sordaria</taxon>
    </lineage>
</organism>
<dbReference type="EMBL" id="NMPR01000112">
    <property type="protein sequence ID" value="KAA8630169.1"/>
    <property type="molecule type" value="Genomic_DNA"/>
</dbReference>
<proteinExistence type="predicted"/>
<dbReference type="Proteomes" id="UP000433876">
    <property type="component" value="Unassembled WGS sequence"/>
</dbReference>
<evidence type="ECO:0000313" key="2">
    <source>
        <dbReference type="EMBL" id="KAA8630169.1"/>
    </source>
</evidence>
<accession>A0A8S8ZKY7</accession>
<evidence type="ECO:0000256" key="1">
    <source>
        <dbReference type="SAM" id="MobiDB-lite"/>
    </source>
</evidence>
<evidence type="ECO:0000313" key="3">
    <source>
        <dbReference type="Proteomes" id="UP000433876"/>
    </source>
</evidence>
<dbReference type="AlphaFoldDB" id="A0A8S8ZKY7"/>
<name>A0A8S8ZKY7_SORMA</name>
<comment type="caution">
    <text evidence="2">The sequence shown here is derived from an EMBL/GenBank/DDBJ whole genome shotgun (WGS) entry which is preliminary data.</text>
</comment>
<protein>
    <submittedName>
        <fullName evidence="2">Uncharacterized protein</fullName>
    </submittedName>
</protein>